<evidence type="ECO:0000256" key="1">
    <source>
        <dbReference type="ARBA" id="ARBA00023172"/>
    </source>
</evidence>
<reference evidence="2" key="1">
    <citation type="submission" date="2021-02" db="EMBL/GenBank/DDBJ databases">
        <title>Comparative genomics of Ferrovum myxofaciens strains, predominant extremophile bacteria forming large biofilm stalactites in acid mine ecosystems.</title>
        <authorList>
            <person name="Burkartova K."/>
            <person name="Ridl J."/>
            <person name="Pajer P."/>
            <person name="Falteisek L."/>
        </authorList>
    </citation>
    <scope>NUCLEOTIDE SEQUENCE</scope>
    <source>
        <strain evidence="2">MI1III</strain>
    </source>
</reference>
<name>A0A9E6SXI5_9PROT</name>
<dbReference type="AlphaFoldDB" id="A0A9E6SXI5"/>
<evidence type="ECO:0000313" key="3">
    <source>
        <dbReference type="Proteomes" id="UP000683551"/>
    </source>
</evidence>
<dbReference type="Gene3D" id="1.10.443.10">
    <property type="entry name" value="Intergrase catalytic core"/>
    <property type="match status" value="1"/>
</dbReference>
<gene>
    <name evidence="2" type="ORF">JZL65_10610</name>
</gene>
<dbReference type="SUPFAM" id="SSF56349">
    <property type="entry name" value="DNA breaking-rejoining enzymes"/>
    <property type="match status" value="1"/>
</dbReference>
<dbReference type="EMBL" id="CP071137">
    <property type="protein sequence ID" value="QWY76926.1"/>
    <property type="molecule type" value="Genomic_DNA"/>
</dbReference>
<dbReference type="Proteomes" id="UP000683551">
    <property type="component" value="Chromosome"/>
</dbReference>
<accession>A0A9E6SXI5</accession>
<dbReference type="InterPro" id="IPR011010">
    <property type="entry name" value="DNA_brk_join_enz"/>
</dbReference>
<keyword evidence="1" id="KW-0233">DNA recombination</keyword>
<organism evidence="2 3">
    <name type="scientific">Ferrovum myxofaciens</name>
    <dbReference type="NCBI Taxonomy" id="416213"/>
    <lineage>
        <taxon>Bacteria</taxon>
        <taxon>Pseudomonadati</taxon>
        <taxon>Pseudomonadota</taxon>
        <taxon>Betaproteobacteria</taxon>
        <taxon>Ferrovales</taxon>
        <taxon>Ferrovaceae</taxon>
        <taxon>Ferrovum</taxon>
    </lineage>
</organism>
<sequence length="686" mass="78488">MSIRHYEKDHLKEHAGVEPVTPDSTIQPEHEDPLKFWTEHPTENTLIDLTLFEVGEYERPRGATVKQWRGPFTGRPKLLRQIAPTIKEMSFGYSSESARSLYAALRGWWRLLDAVENEAAARGQLMTRVEDVRQLQPMHSEFAHKIRMRQPKFNLFLTCANSILRNLSAPLLYWNARRDATPKRDLPPEDQTHALRIALKQAWEAVRREWARMDRVRTLGFVPQTEEEAELLGHWRYFSEKQQACNKALPTTTELYNGTSQSLFRYKTGMSISTMRTIAFPSRWDVDAAFHLCLANTGWNPAVLYSLDAENKDHFLRPHHKDERRYLLVGTKAKAGGKEQPVSGLWKTRWGPGRIIHDWMERVEPLREQLKTEVAHARNLYAKMAQDGLSPDELSRQLKTIQNLEAGCRSVWLYVSAGREILWLEQRDSGGHRVNGKQASFLAVLIDQVNRERATRGVIPIPSVAPSDFRDIFATFLWRQSGGNLFVVMRLLNHAHLATTERYVDNTILNAERDQQARTFLDNLFAELGKGRVDIAILTHLQRHGAVTPEMEARLHEFRALQRSRIGVACKDPTHPPPEIQPNNGGRRLCAPQRCLLCKPHAVILPESLPGVAMRVEELEAIQRAVSVETWLASDYQQELSNGFDVLSLFPADDVRNARARWVQAIGAGVHRIPGLHHMPDQKETT</sequence>
<dbReference type="GO" id="GO:0015074">
    <property type="term" value="P:DNA integration"/>
    <property type="evidence" value="ECO:0007669"/>
    <property type="project" value="InterPro"/>
</dbReference>
<evidence type="ECO:0000313" key="2">
    <source>
        <dbReference type="EMBL" id="QWY76926.1"/>
    </source>
</evidence>
<dbReference type="RefSeq" id="WP_273144060.1">
    <property type="nucleotide sequence ID" value="NZ_CP053675.1"/>
</dbReference>
<dbReference type="GO" id="GO:0006310">
    <property type="term" value="P:DNA recombination"/>
    <property type="evidence" value="ECO:0007669"/>
    <property type="project" value="UniProtKB-KW"/>
</dbReference>
<dbReference type="InterPro" id="IPR013762">
    <property type="entry name" value="Integrase-like_cat_sf"/>
</dbReference>
<protein>
    <submittedName>
        <fullName evidence="2">Site-specific integrase</fullName>
    </submittedName>
</protein>
<dbReference type="GO" id="GO:0003677">
    <property type="term" value="F:DNA binding"/>
    <property type="evidence" value="ECO:0007669"/>
    <property type="project" value="InterPro"/>
</dbReference>
<proteinExistence type="predicted"/>